<dbReference type="SMART" id="SM00347">
    <property type="entry name" value="HTH_MARR"/>
    <property type="match status" value="1"/>
</dbReference>
<dbReference type="InterPro" id="IPR036390">
    <property type="entry name" value="WH_DNA-bd_sf"/>
</dbReference>
<dbReference type="InterPro" id="IPR039422">
    <property type="entry name" value="MarR/SlyA-like"/>
</dbReference>
<dbReference type="GO" id="GO:0003677">
    <property type="term" value="F:DNA binding"/>
    <property type="evidence" value="ECO:0007669"/>
    <property type="project" value="UniProtKB-KW"/>
</dbReference>
<dbReference type="PANTHER" id="PTHR33164:SF43">
    <property type="entry name" value="HTH-TYPE TRANSCRIPTIONAL REPRESSOR YETL"/>
    <property type="match status" value="1"/>
</dbReference>
<dbReference type="InterPro" id="IPR036388">
    <property type="entry name" value="WH-like_DNA-bd_sf"/>
</dbReference>
<dbReference type="EMBL" id="FNDT01000005">
    <property type="protein sequence ID" value="SDI01675.1"/>
    <property type="molecule type" value="Genomic_DNA"/>
</dbReference>
<dbReference type="GO" id="GO:0003700">
    <property type="term" value="F:DNA-binding transcription factor activity"/>
    <property type="evidence" value="ECO:0007669"/>
    <property type="project" value="InterPro"/>
</dbReference>
<gene>
    <name evidence="2" type="ORF">SAMN04488693_10574</name>
</gene>
<dbReference type="PROSITE" id="PS50995">
    <property type="entry name" value="HTH_MARR_2"/>
    <property type="match status" value="1"/>
</dbReference>
<dbReference type="Proteomes" id="UP000199258">
    <property type="component" value="Unassembled WGS sequence"/>
</dbReference>
<keyword evidence="3" id="KW-1185">Reference proteome</keyword>
<accession>A0A1G8H4Y0</accession>
<name>A0A1G8H4Y0_9MICC</name>
<evidence type="ECO:0000259" key="1">
    <source>
        <dbReference type="PROSITE" id="PS50995"/>
    </source>
</evidence>
<dbReference type="Pfam" id="PF12802">
    <property type="entry name" value="MarR_2"/>
    <property type="match status" value="1"/>
</dbReference>
<protein>
    <submittedName>
        <fullName evidence="2">DNA-binding transcriptional regulator, MarR family</fullName>
    </submittedName>
</protein>
<evidence type="ECO:0000313" key="3">
    <source>
        <dbReference type="Proteomes" id="UP000199258"/>
    </source>
</evidence>
<proteinExistence type="predicted"/>
<dbReference type="SUPFAM" id="SSF46785">
    <property type="entry name" value="Winged helix' DNA-binding domain"/>
    <property type="match status" value="1"/>
</dbReference>
<evidence type="ECO:0000313" key="2">
    <source>
        <dbReference type="EMBL" id="SDI01675.1"/>
    </source>
</evidence>
<sequence>MVDMETAMSTEGAGYWYADQENPGGVDVLNALRVYRAAEAEMRRRIRESMNMNETDLMAIRYAMRAHKAGHCISPKDLSRMLNISTASTTGLIDRLVASGHLIRRPHPTDRRSVEIVPTGSADIEVRETLGEMHQRMMEVAESLSPEEALHVTRFLQRMTSAIEKQDTHHHA</sequence>
<dbReference type="InterPro" id="IPR000835">
    <property type="entry name" value="HTH_MarR-typ"/>
</dbReference>
<keyword evidence="2" id="KW-0238">DNA-binding</keyword>
<dbReference type="STRING" id="335973.SAMN04488693_10574"/>
<organism evidence="2 3">
    <name type="scientific">Arthrobacter subterraneus</name>
    <dbReference type="NCBI Taxonomy" id="335973"/>
    <lineage>
        <taxon>Bacteria</taxon>
        <taxon>Bacillati</taxon>
        <taxon>Actinomycetota</taxon>
        <taxon>Actinomycetes</taxon>
        <taxon>Micrococcales</taxon>
        <taxon>Micrococcaceae</taxon>
        <taxon>Arthrobacter</taxon>
    </lineage>
</organism>
<dbReference type="AlphaFoldDB" id="A0A1G8H4Y0"/>
<dbReference type="PRINTS" id="PR00598">
    <property type="entry name" value="HTHMARR"/>
</dbReference>
<dbReference type="Gene3D" id="1.10.10.10">
    <property type="entry name" value="Winged helix-like DNA-binding domain superfamily/Winged helix DNA-binding domain"/>
    <property type="match status" value="1"/>
</dbReference>
<dbReference type="GO" id="GO:0006950">
    <property type="term" value="P:response to stress"/>
    <property type="evidence" value="ECO:0007669"/>
    <property type="project" value="TreeGrafter"/>
</dbReference>
<reference evidence="2 3" key="1">
    <citation type="submission" date="2016-10" db="EMBL/GenBank/DDBJ databases">
        <authorList>
            <person name="de Groot N.N."/>
        </authorList>
    </citation>
    <scope>NUCLEOTIDE SEQUENCE [LARGE SCALE GENOMIC DNA]</scope>
    <source>
        <strain evidence="2 3">NP_1H</strain>
    </source>
</reference>
<feature type="domain" description="HTH marR-type" evidence="1">
    <location>
        <begin position="21"/>
        <end position="161"/>
    </location>
</feature>
<dbReference type="PANTHER" id="PTHR33164">
    <property type="entry name" value="TRANSCRIPTIONAL REGULATOR, MARR FAMILY"/>
    <property type="match status" value="1"/>
</dbReference>